<evidence type="ECO:0000256" key="1">
    <source>
        <dbReference type="SAM" id="SignalP"/>
    </source>
</evidence>
<feature type="chain" id="PRO_5016460572" evidence="1">
    <location>
        <begin position="25"/>
        <end position="448"/>
    </location>
</feature>
<evidence type="ECO:0000313" key="2">
    <source>
        <dbReference type="EMBL" id="PWR19669.1"/>
    </source>
</evidence>
<reference evidence="3" key="1">
    <citation type="submission" date="2018-05" db="EMBL/GenBank/DDBJ databases">
        <title>Zavarzinia sp. HR-AS.</title>
        <authorList>
            <person name="Lee Y."/>
            <person name="Jeon C.O."/>
        </authorList>
    </citation>
    <scope>NUCLEOTIDE SEQUENCE [LARGE SCALE GENOMIC DNA]</scope>
    <source>
        <strain evidence="3">DSM 1231</strain>
    </source>
</reference>
<dbReference type="RefSeq" id="WP_109921843.1">
    <property type="nucleotide sequence ID" value="NZ_QGLF01000004.1"/>
</dbReference>
<name>A0A317DYC3_9PROT</name>
<sequence>MTRKGLWAAASLGAAIGAVSLAAAQDQAAADGAAVAASSFQIEAFGGGDESGGLYGGGASLTLPLGSRLGLQIDGIVGKAASETGFYGGAAQLFFRQPESHLIGLSVTALQVDDASQFGVSVIGEYYLDQVTIEALAGIQSGDIVDGGFGGRLGLAYYASPNLRVAGGFSYTEASELGGDLSVEYLVAPASGLSLYAAGGFDNGGSVGMLGLRLYTGAPDQAPAAGDGAAAEGPSLIYRHRNMGRPNSFVASPGTGLRLITAAAGAMKNGTAFGGIEAAPAPATGGGLLSGASADNPASALTDLLGNLLSTEGEQAPLGNLLAGILPAGSTGTPLDGVPVLGDLLGSLTEILSPETLRIGDLPTGDNSVAALPLVGDLVSLLPAEPVLYLLGAAKPDQLLGMLVPSLLQGLGDPAVMQALGGRLTETLTGLLTGTGGPALLPLTAFAP</sequence>
<comment type="caution">
    <text evidence="2">The sequence shown here is derived from an EMBL/GenBank/DDBJ whole genome shotgun (WGS) entry which is preliminary data.</text>
</comment>
<accession>A0A317DYC3</accession>
<dbReference type="AlphaFoldDB" id="A0A317DYC3"/>
<keyword evidence="1" id="KW-0732">Signal</keyword>
<organism evidence="2 3">
    <name type="scientific">Zavarzinia compransoris</name>
    <dbReference type="NCBI Taxonomy" id="1264899"/>
    <lineage>
        <taxon>Bacteria</taxon>
        <taxon>Pseudomonadati</taxon>
        <taxon>Pseudomonadota</taxon>
        <taxon>Alphaproteobacteria</taxon>
        <taxon>Rhodospirillales</taxon>
        <taxon>Zavarziniaceae</taxon>
        <taxon>Zavarzinia</taxon>
    </lineage>
</organism>
<protein>
    <submittedName>
        <fullName evidence="2">Uncharacterized protein</fullName>
    </submittedName>
</protein>
<gene>
    <name evidence="2" type="ORF">DKG75_14465</name>
</gene>
<dbReference type="Proteomes" id="UP000246077">
    <property type="component" value="Unassembled WGS sequence"/>
</dbReference>
<dbReference type="EMBL" id="QGLF01000004">
    <property type="protein sequence ID" value="PWR19669.1"/>
    <property type="molecule type" value="Genomic_DNA"/>
</dbReference>
<keyword evidence="3" id="KW-1185">Reference proteome</keyword>
<feature type="signal peptide" evidence="1">
    <location>
        <begin position="1"/>
        <end position="24"/>
    </location>
</feature>
<proteinExistence type="predicted"/>
<dbReference type="OrthoDB" id="9808612at2"/>
<evidence type="ECO:0000313" key="3">
    <source>
        <dbReference type="Proteomes" id="UP000246077"/>
    </source>
</evidence>